<dbReference type="SUPFAM" id="SSF50998">
    <property type="entry name" value="Quinoprotein alcohol dehydrogenase-like"/>
    <property type="match status" value="1"/>
</dbReference>
<keyword evidence="3" id="KW-1029">Fimbrium biogenesis</keyword>
<keyword evidence="4" id="KW-0479">Metal-binding</keyword>
<evidence type="ECO:0000313" key="9">
    <source>
        <dbReference type="Proteomes" id="UP001430149"/>
    </source>
</evidence>
<comment type="caution">
    <text evidence="8">The sequence shown here is derived from an EMBL/GenBank/DDBJ whole genome shotgun (WGS) entry which is preliminary data.</text>
</comment>
<proteinExistence type="inferred from homology"/>
<name>A0ABS2K8S1_9GAMM</name>
<gene>
    <name evidence="8" type="ORF">ISP19_19735</name>
</gene>
<evidence type="ECO:0000313" key="8">
    <source>
        <dbReference type="EMBL" id="MBM7127612.1"/>
    </source>
</evidence>
<evidence type="ECO:0000256" key="6">
    <source>
        <dbReference type="ARBA" id="ARBA00023263"/>
    </source>
</evidence>
<dbReference type="InterPro" id="IPR011047">
    <property type="entry name" value="Quinoprotein_ADH-like_sf"/>
</dbReference>
<sequence length="711" mass="74775">MEGHQPGTVELGPLPLDRLQAVPSLAVLGLNGSVMGPGLLAFEGGYNRADWSGVFQAISLKADGTAAGRVWDAGSILTDGAAAPPQSRTILTAAADSAGSVTGMAFEPGSPFDASQLRGLMSPALNDLAGDTLAARVEYLRGVRTHEFDGVMRMRSSLLGAIINSQAVYVSDPSGNYLDSWPTKINGLSVPAPELAAGAQSYARFVADNVQRPPVVYLGANDGMLHAFHAPMPQCDSSSLGSHCTVATGAGKELWAYVPRAAYVNLGNLTSATDFQFQPTVDATPVTRDVFFSEQGRHEWHTLLVGGLRLGGRGAYALDITHPSTASEVSPKRTVLWEFDADAPAGISGAGRTYNPADLGYTYGQPAIARLANGRWAVLVPGGYFPDCLAPDKPSHCEREAAQAPSDYSALFVLDAQTGEVISELTTPTTIEGVTSFGLSTPVLGDYANDQIDDVAFAGDLAGNLWRFDLSSPKPSDWKVTLAYRPDVPGAQPITVMPRLFPDPATNRFIVVFGTGKYLGSGDITADVPTQSVYGIRDKLDVRGNPLTVTRNTLQEQVLSQTTVDDAALRSLTSNPVPLKAGGWYIDLNVVAGERVITTPTALFNTNSVLISTLIPGDNAHPIPQGAVLAVDAATGGPGNALSFGGASYAGGMVSQPRTSGGIPMATSIGGGKLILPGMRLKTGKGDIDLPMSLDSPMWRRRSWSLLMQDY</sequence>
<evidence type="ECO:0000259" key="7">
    <source>
        <dbReference type="Pfam" id="PF05567"/>
    </source>
</evidence>
<dbReference type="Pfam" id="PF05567">
    <property type="entry name" value="T4P_PilY1"/>
    <property type="match status" value="1"/>
</dbReference>
<evidence type="ECO:0000256" key="4">
    <source>
        <dbReference type="ARBA" id="ARBA00022723"/>
    </source>
</evidence>
<dbReference type="RefSeq" id="WP_204684125.1">
    <property type="nucleotide sequence ID" value="NZ_BSNR01000014.1"/>
</dbReference>
<protein>
    <recommendedName>
        <fullName evidence="7">PilY1 beta-propeller domain-containing protein</fullName>
    </recommendedName>
</protein>
<evidence type="ECO:0000256" key="1">
    <source>
        <dbReference type="ARBA" id="ARBA00004561"/>
    </source>
</evidence>
<keyword evidence="9" id="KW-1185">Reference proteome</keyword>
<feature type="domain" description="PilY1 beta-propeller" evidence="7">
    <location>
        <begin position="199"/>
        <end position="561"/>
    </location>
</feature>
<organism evidence="8 9">
    <name type="scientific">Dyella flava</name>
    <dbReference type="NCBI Taxonomy" id="1920170"/>
    <lineage>
        <taxon>Bacteria</taxon>
        <taxon>Pseudomonadati</taxon>
        <taxon>Pseudomonadota</taxon>
        <taxon>Gammaproteobacteria</taxon>
        <taxon>Lysobacterales</taxon>
        <taxon>Rhodanobacteraceae</taxon>
        <taxon>Dyella</taxon>
    </lineage>
</organism>
<reference evidence="8" key="1">
    <citation type="submission" date="2020-10" db="EMBL/GenBank/DDBJ databases">
        <title>Phylogeny of dyella-like bacteria.</title>
        <authorList>
            <person name="Fu J."/>
        </authorList>
    </citation>
    <scope>NUCLEOTIDE SEQUENCE</scope>
    <source>
        <strain evidence="8">DHOC52</strain>
    </source>
</reference>
<dbReference type="EMBL" id="JADIKE010000039">
    <property type="protein sequence ID" value="MBM7127612.1"/>
    <property type="molecule type" value="Genomic_DNA"/>
</dbReference>
<accession>A0ABS2K8S1</accession>
<dbReference type="InterPro" id="IPR008707">
    <property type="entry name" value="B-propeller_PilY1"/>
</dbReference>
<evidence type="ECO:0000256" key="3">
    <source>
        <dbReference type="ARBA" id="ARBA00022558"/>
    </source>
</evidence>
<comment type="subcellular location">
    <subcellularLocation>
        <location evidence="1">Fimbrium</location>
    </subcellularLocation>
</comment>
<comment type="similarity">
    <text evidence="2">Belongs to the PilY1 family.</text>
</comment>
<dbReference type="Proteomes" id="UP001430149">
    <property type="component" value="Unassembled WGS sequence"/>
</dbReference>
<evidence type="ECO:0000256" key="2">
    <source>
        <dbReference type="ARBA" id="ARBA00008387"/>
    </source>
</evidence>
<evidence type="ECO:0000256" key="5">
    <source>
        <dbReference type="ARBA" id="ARBA00022837"/>
    </source>
</evidence>
<keyword evidence="6" id="KW-0281">Fimbrium</keyword>
<keyword evidence="5" id="KW-0106">Calcium</keyword>